<organism evidence="2 3">
    <name type="scientific">Candidatus Mucispirillum faecigallinarum</name>
    <dbReference type="NCBI Taxonomy" id="2838699"/>
    <lineage>
        <taxon>Bacteria</taxon>
        <taxon>Pseudomonadati</taxon>
        <taxon>Deferribacterota</taxon>
        <taxon>Deferribacteres</taxon>
        <taxon>Deferribacterales</taxon>
        <taxon>Mucispirillaceae</taxon>
        <taxon>Mucispirillum</taxon>
    </lineage>
</organism>
<dbReference type="EMBL" id="DXAQ01000074">
    <property type="protein sequence ID" value="HIZ89236.1"/>
    <property type="molecule type" value="Genomic_DNA"/>
</dbReference>
<reference evidence="2" key="1">
    <citation type="journal article" date="2021" name="PeerJ">
        <title>Extensive microbial diversity within the chicken gut microbiome revealed by metagenomics and culture.</title>
        <authorList>
            <person name="Gilroy R."/>
            <person name="Ravi A."/>
            <person name="Getino M."/>
            <person name="Pursley I."/>
            <person name="Horton D.L."/>
            <person name="Alikhan N.F."/>
            <person name="Baker D."/>
            <person name="Gharbi K."/>
            <person name="Hall N."/>
            <person name="Watson M."/>
            <person name="Adriaenssens E.M."/>
            <person name="Foster-Nyarko E."/>
            <person name="Jarju S."/>
            <person name="Secka A."/>
            <person name="Antonio M."/>
            <person name="Oren A."/>
            <person name="Chaudhuri R.R."/>
            <person name="La Ragione R."/>
            <person name="Hildebrand F."/>
            <person name="Pallen M.J."/>
        </authorList>
    </citation>
    <scope>NUCLEOTIDE SEQUENCE</scope>
    <source>
        <strain evidence="2">ChiW4-1371</strain>
    </source>
</reference>
<evidence type="ECO:0008006" key="4">
    <source>
        <dbReference type="Google" id="ProtNLM"/>
    </source>
</evidence>
<proteinExistence type="predicted"/>
<feature type="chain" id="PRO_5039614356" description="DUF3192 domain-containing protein" evidence="1">
    <location>
        <begin position="22"/>
        <end position="157"/>
    </location>
</feature>
<feature type="signal peptide" evidence="1">
    <location>
        <begin position="1"/>
        <end position="21"/>
    </location>
</feature>
<keyword evidence="1" id="KW-0732">Signal</keyword>
<comment type="caution">
    <text evidence="2">The sequence shown here is derived from an EMBL/GenBank/DDBJ whole genome shotgun (WGS) entry which is preliminary data.</text>
</comment>
<protein>
    <recommendedName>
        <fullName evidence="4">DUF3192 domain-containing protein</fullName>
    </recommendedName>
</protein>
<sequence>MKKITFLSLIMFLFISSNSYAEEQTVLATVDEINQYLPADLKSQLNKGEMLLNYLDDEVKLLSRSEVLKYVTIKKTNYKYMENGKERYGVYYYVMYLTDQVTIMYPIGDYRTKSSYWKANYFGCFMTPMYSIKNGKMATQGVEMERSGICANDKFYR</sequence>
<dbReference type="AlphaFoldDB" id="A0A9D2GU29"/>
<reference evidence="2" key="2">
    <citation type="submission" date="2021-04" db="EMBL/GenBank/DDBJ databases">
        <authorList>
            <person name="Gilroy R."/>
        </authorList>
    </citation>
    <scope>NUCLEOTIDE SEQUENCE</scope>
    <source>
        <strain evidence="2">ChiW4-1371</strain>
    </source>
</reference>
<evidence type="ECO:0000313" key="2">
    <source>
        <dbReference type="EMBL" id="HIZ89236.1"/>
    </source>
</evidence>
<dbReference type="Proteomes" id="UP000824176">
    <property type="component" value="Unassembled WGS sequence"/>
</dbReference>
<name>A0A9D2GU29_9BACT</name>
<gene>
    <name evidence="2" type="ORF">H9804_04765</name>
</gene>
<accession>A0A9D2GU29</accession>
<evidence type="ECO:0000313" key="3">
    <source>
        <dbReference type="Proteomes" id="UP000824176"/>
    </source>
</evidence>
<evidence type="ECO:0000256" key="1">
    <source>
        <dbReference type="SAM" id="SignalP"/>
    </source>
</evidence>